<feature type="transmembrane region" description="Helical" evidence="2">
    <location>
        <begin position="138"/>
        <end position="158"/>
    </location>
</feature>
<feature type="region of interest" description="Disordered" evidence="1">
    <location>
        <begin position="403"/>
        <end position="490"/>
    </location>
</feature>
<evidence type="ECO:0000313" key="4">
    <source>
        <dbReference type="Proteomes" id="UP000799423"/>
    </source>
</evidence>
<keyword evidence="2" id="KW-0472">Membrane</keyword>
<feature type="transmembrane region" description="Helical" evidence="2">
    <location>
        <begin position="351"/>
        <end position="371"/>
    </location>
</feature>
<dbReference type="OrthoDB" id="2126185at2759"/>
<gene>
    <name evidence="3" type="ORF">T440DRAFT_472240</name>
</gene>
<evidence type="ECO:0000313" key="3">
    <source>
        <dbReference type="EMBL" id="KAF2845934.1"/>
    </source>
</evidence>
<evidence type="ECO:0000256" key="2">
    <source>
        <dbReference type="SAM" id="Phobius"/>
    </source>
</evidence>
<dbReference type="AlphaFoldDB" id="A0A6A7AT48"/>
<keyword evidence="2" id="KW-1133">Transmembrane helix</keyword>
<feature type="transmembrane region" description="Helical" evidence="2">
    <location>
        <begin position="12"/>
        <end position="33"/>
    </location>
</feature>
<reference evidence="3" key="1">
    <citation type="submission" date="2020-01" db="EMBL/GenBank/DDBJ databases">
        <authorList>
            <consortium name="DOE Joint Genome Institute"/>
            <person name="Haridas S."/>
            <person name="Albert R."/>
            <person name="Binder M."/>
            <person name="Bloem J."/>
            <person name="Labutti K."/>
            <person name="Salamov A."/>
            <person name="Andreopoulos B."/>
            <person name="Baker S.E."/>
            <person name="Barry K."/>
            <person name="Bills G."/>
            <person name="Bluhm B.H."/>
            <person name="Cannon C."/>
            <person name="Castanera R."/>
            <person name="Culley D.E."/>
            <person name="Daum C."/>
            <person name="Ezra D."/>
            <person name="Gonzalez J.B."/>
            <person name="Henrissat B."/>
            <person name="Kuo A."/>
            <person name="Liang C."/>
            <person name="Lipzen A."/>
            <person name="Lutzoni F."/>
            <person name="Magnuson J."/>
            <person name="Mondo S."/>
            <person name="Nolan M."/>
            <person name="Ohm R."/>
            <person name="Pangilinan J."/>
            <person name="Park H.-J."/>
            <person name="Ramirez L."/>
            <person name="Alfaro M."/>
            <person name="Sun H."/>
            <person name="Tritt A."/>
            <person name="Yoshinaga Y."/>
            <person name="Zwiers L.-H."/>
            <person name="Turgeon B.G."/>
            <person name="Goodwin S.B."/>
            <person name="Spatafora J.W."/>
            <person name="Crous P.W."/>
            <person name="Grigoriev I.V."/>
        </authorList>
    </citation>
    <scope>NUCLEOTIDE SEQUENCE</scope>
    <source>
        <strain evidence="3">IPT5</strain>
    </source>
</reference>
<feature type="transmembrane region" description="Helical" evidence="2">
    <location>
        <begin position="285"/>
        <end position="308"/>
    </location>
</feature>
<feature type="transmembrane region" description="Helical" evidence="2">
    <location>
        <begin position="245"/>
        <end position="265"/>
    </location>
</feature>
<accession>A0A6A7AT48</accession>
<feature type="transmembrane region" description="Helical" evidence="2">
    <location>
        <begin position="170"/>
        <end position="196"/>
    </location>
</feature>
<evidence type="ECO:0000256" key="1">
    <source>
        <dbReference type="SAM" id="MobiDB-lite"/>
    </source>
</evidence>
<protein>
    <submittedName>
        <fullName evidence="3">Uncharacterized protein</fullName>
    </submittedName>
</protein>
<feature type="compositionally biased region" description="Low complexity" evidence="1">
    <location>
        <begin position="427"/>
        <end position="449"/>
    </location>
</feature>
<organism evidence="3 4">
    <name type="scientific">Plenodomus tracheiphilus IPT5</name>
    <dbReference type="NCBI Taxonomy" id="1408161"/>
    <lineage>
        <taxon>Eukaryota</taxon>
        <taxon>Fungi</taxon>
        <taxon>Dikarya</taxon>
        <taxon>Ascomycota</taxon>
        <taxon>Pezizomycotina</taxon>
        <taxon>Dothideomycetes</taxon>
        <taxon>Pleosporomycetidae</taxon>
        <taxon>Pleosporales</taxon>
        <taxon>Pleosporineae</taxon>
        <taxon>Leptosphaeriaceae</taxon>
        <taxon>Plenodomus</taxon>
    </lineage>
</organism>
<feature type="transmembrane region" description="Helical" evidence="2">
    <location>
        <begin position="59"/>
        <end position="83"/>
    </location>
</feature>
<keyword evidence="4" id="KW-1185">Reference proteome</keyword>
<sequence>MAPVENAKSNSLPIAIFGGQIVLVTALTANVLVQARRAAKSLPPSTRTRSQNSTRRRNAVIFSLLAAASLAAVSSFAFIWRAISYIRWAENRHYATPNSILGGWSATGTEARWHLGDWISDIDLVREFDSVGIMKPEGFLYTSQYFVGLLAAAIFMGAEGRRRNLSTPTIASFVLLCSLGSLGFSLSLFFVTILYTPTTVRRDDSPKHDAFFTPSPIVYDLGIVASLVTLNSFPELISEYGDKSMLRLSYLAMPLFFAFAPQIVPVSLGHQHTSKAAAHRSYAKVFYVLSLASLLLYWRVFVTTIFVYTPSKHTHVWDLLHNSHGKNTSNRLLSGISIAGQRLKVISKHPAISVTSLDVLFSIIALLTWTFTRDLDVDYLLESSVFSFLAPKHEKHVAFKQDLTRLMETEPPAPVEPTTPRKRGRPSKSAAASVNGASAVASAVSGSLRRSSRRKAGSGDFDAEPLARRNGEDSDGDSTYQPSEDTRRAVAETEADGAMVDGDVVHAGESTALALFLAMIGGVGQLASAVLGAEVTGP</sequence>
<name>A0A6A7AT48_9PLEO</name>
<dbReference type="Proteomes" id="UP000799423">
    <property type="component" value="Unassembled WGS sequence"/>
</dbReference>
<proteinExistence type="predicted"/>
<feature type="transmembrane region" description="Helical" evidence="2">
    <location>
        <begin position="216"/>
        <end position="233"/>
    </location>
</feature>
<keyword evidence="2" id="KW-0812">Transmembrane</keyword>
<dbReference type="EMBL" id="MU006340">
    <property type="protein sequence ID" value="KAF2845934.1"/>
    <property type="molecule type" value="Genomic_DNA"/>
</dbReference>